<feature type="region of interest" description="Disordered" evidence="1">
    <location>
        <begin position="454"/>
        <end position="495"/>
    </location>
</feature>
<name>A0A222E8Y5_9RHOB</name>
<keyword evidence="2" id="KW-1133">Transmembrane helix</keyword>
<evidence type="ECO:0000256" key="2">
    <source>
        <dbReference type="SAM" id="Phobius"/>
    </source>
</evidence>
<keyword evidence="2" id="KW-0472">Membrane</keyword>
<reference evidence="3 4" key="1">
    <citation type="submission" date="2017-07" db="EMBL/GenBank/DDBJ databases">
        <title>Genome Sequence of Antarctobacter heliothermus Strain SMS3 Isolated from a culture of the Diatom Skeletonema marinoi.</title>
        <authorList>
            <person name="Topel M."/>
            <person name="Pinder M.I.M."/>
            <person name="Johansson O.N."/>
            <person name="Kourtchenko O."/>
            <person name="Godhe A."/>
            <person name="Clarke A.K."/>
        </authorList>
    </citation>
    <scope>NUCLEOTIDE SEQUENCE [LARGE SCALE GENOMIC DNA]</scope>
    <source>
        <strain evidence="3 4">SMS3</strain>
    </source>
</reference>
<gene>
    <name evidence="3" type="ORF">ANTHELSMS3_04048</name>
</gene>
<feature type="compositionally biased region" description="Low complexity" evidence="1">
    <location>
        <begin position="295"/>
        <end position="309"/>
    </location>
</feature>
<feature type="region of interest" description="Disordered" evidence="1">
    <location>
        <begin position="823"/>
        <end position="849"/>
    </location>
</feature>
<feature type="transmembrane region" description="Helical" evidence="2">
    <location>
        <begin position="607"/>
        <end position="631"/>
    </location>
</feature>
<organism evidence="3 4">
    <name type="scientific">Antarctobacter heliothermus</name>
    <dbReference type="NCBI Taxonomy" id="74033"/>
    <lineage>
        <taxon>Bacteria</taxon>
        <taxon>Pseudomonadati</taxon>
        <taxon>Pseudomonadota</taxon>
        <taxon>Alphaproteobacteria</taxon>
        <taxon>Rhodobacterales</taxon>
        <taxon>Roseobacteraceae</taxon>
        <taxon>Antarctobacter</taxon>
    </lineage>
</organism>
<proteinExistence type="predicted"/>
<dbReference type="Proteomes" id="UP000203589">
    <property type="component" value="Chromosome"/>
</dbReference>
<dbReference type="KEGG" id="aht:ANTHELSMS3_04048"/>
<keyword evidence="2" id="KW-0812">Transmembrane</keyword>
<protein>
    <recommendedName>
        <fullName evidence="5">Type IV pilus biogenesis</fullName>
    </recommendedName>
</protein>
<keyword evidence="4" id="KW-1185">Reference proteome</keyword>
<dbReference type="AlphaFoldDB" id="A0A222E8Y5"/>
<evidence type="ECO:0000313" key="3">
    <source>
        <dbReference type="EMBL" id="ASP22657.1"/>
    </source>
</evidence>
<dbReference type="EMBL" id="CP022540">
    <property type="protein sequence ID" value="ASP22657.1"/>
    <property type="molecule type" value="Genomic_DNA"/>
</dbReference>
<sequence length="1029" mass="107009">MTPNFALSLSFEGIALLRRMGPRWALIDDVPLDHDDFDSQVLNLRDQAERLDPTGAQVALIIPNEQIRYLDQLDLGGDEITRDTAIRASLDGATPYAVSDLNFDYVVSGGRLQVAAVANETLDEAQSFAREHGFEPVCFLAKAPDDSFDGPVFFGKAANWGRVVTRPARAIEIVPADAAALRPLPKPELANAPAPKPVKQPEPEPEPVVQDVPVVEKEPVVEEQGVEDQTGLDSALDALDSDASEPDDQISDVLAPKPIAHPKPTPQPEFHLKPDPAPAAQVQSTPPPAEKDAAQPDPGAPKAPAAPRAPIAPPAAPAAAKPLAAPSMDAPQVPRQPLVNPLAPPAAATPKTPELSQAAPPAAAPSGPGAESDRPPAFSTIRAGRSLPGGSAPALTGEFKPRFTPVSPRGSGMPEPADPTSADPKPSGKTGFFATPTASALLAQAAAAVDATEAAATTGPDGKPAAGAAPKRTELPPRLKARAKAPAKSGLKALPKTVAARAAGLAATPTRKPKTDEGIAPPVAAREAAPIAVPARKGPRPNPLAKLAALRGPRPNAEIGGPAFATGGAAAATASPGHAMFGSSEERDRMTVFGARDRDATRGKPRYLGLLLTALLLMFLLGVAAWASVFLDEGLARLFRSNDDAPASAVASLPDGADTGVVLESATPAVVSPPVVSLRPVARPAEDVRLAALDTPEVTDAPPVAPLSVPIDPRQLTSEEAAATYAATGIWQRSPVKPMTPPADGVEDIYAASIDPSIQIFDAVALPDAKELEREAALADPGLPPPAGLTFDFDQRDVVRATPEGALTPDGLRIFTGRPPVIPPLRGENTSAAPDPDAPDGAAPVPRVRPRARPSDIIQQRERSQLRGITRTELASIRPTMRPKTVQEQAELDTPDATEQAVVRSLVPVGRPRNMDAIVDRADRSIAPSPVQTAAVAVAPRTVAPSIPSSTSVARSATLENAINLKKINLIGVYGTSDNRRALVRLANGKYQKVKVGDRLDGGQVTAIGEDALRYSKGSRNLTLQMPSG</sequence>
<feature type="region of interest" description="Disordered" evidence="1">
    <location>
        <begin position="186"/>
        <end position="213"/>
    </location>
</feature>
<feature type="compositionally biased region" description="Acidic residues" evidence="1">
    <location>
        <begin position="239"/>
        <end position="250"/>
    </location>
</feature>
<feature type="compositionally biased region" description="Low complexity" evidence="1">
    <location>
        <begin position="831"/>
        <end position="846"/>
    </location>
</feature>
<accession>A0A222E8Y5</accession>
<evidence type="ECO:0000313" key="4">
    <source>
        <dbReference type="Proteomes" id="UP000203589"/>
    </source>
</evidence>
<feature type="compositionally biased region" description="Low complexity" evidence="1">
    <location>
        <begin position="454"/>
        <end position="470"/>
    </location>
</feature>
<feature type="compositionally biased region" description="Low complexity" evidence="1">
    <location>
        <begin position="317"/>
        <end position="326"/>
    </location>
</feature>
<dbReference type="RefSeq" id="WP_157733590.1">
    <property type="nucleotide sequence ID" value="NZ_CP022540.1"/>
</dbReference>
<feature type="compositionally biased region" description="Low complexity" evidence="1">
    <location>
        <begin position="345"/>
        <end position="370"/>
    </location>
</feature>
<feature type="region of interest" description="Disordered" evidence="1">
    <location>
        <begin position="238"/>
        <end position="433"/>
    </location>
</feature>
<evidence type="ECO:0000256" key="1">
    <source>
        <dbReference type="SAM" id="MobiDB-lite"/>
    </source>
</evidence>
<dbReference type="OrthoDB" id="7870459at2"/>
<evidence type="ECO:0008006" key="5">
    <source>
        <dbReference type="Google" id="ProtNLM"/>
    </source>
</evidence>